<dbReference type="Gene3D" id="3.40.50.1820">
    <property type="entry name" value="alpha/beta hydrolase"/>
    <property type="match status" value="1"/>
</dbReference>
<reference evidence="4 5" key="1">
    <citation type="submission" date="2024-01" db="EMBL/GenBank/DDBJ databases">
        <title>The diversity of rhizobia nodulating Mimosa spp. in eleven states of Brazil covering several biomes is determined by host plant, location, and edaphic factors.</title>
        <authorList>
            <person name="Rouws L."/>
            <person name="Barauna A."/>
            <person name="Beukes C."/>
            <person name="De Faria S.M."/>
            <person name="Gross E."/>
            <person name="Dos Reis Junior F.B."/>
            <person name="Simon M."/>
            <person name="Maluk M."/>
            <person name="Odee D.W."/>
            <person name="Kenicer G."/>
            <person name="Young J.P.W."/>
            <person name="Reis V.M."/>
            <person name="Zilli J."/>
            <person name="James E.K."/>
        </authorList>
    </citation>
    <scope>NUCLEOTIDE SEQUENCE [LARGE SCALE GENOMIC DNA]</scope>
    <source>
        <strain evidence="4 5">JPY77</strain>
    </source>
</reference>
<dbReference type="InterPro" id="IPR023213">
    <property type="entry name" value="CAT-like_dom_sf"/>
</dbReference>
<feature type="domain" description="Thioesterase" evidence="3">
    <location>
        <begin position="503"/>
        <end position="639"/>
    </location>
</feature>
<evidence type="ECO:0000256" key="1">
    <source>
        <dbReference type="SAM" id="MobiDB-lite"/>
    </source>
</evidence>
<feature type="domain" description="Condensation" evidence="2">
    <location>
        <begin position="22"/>
        <end position="445"/>
    </location>
</feature>
<evidence type="ECO:0000313" key="4">
    <source>
        <dbReference type="EMBL" id="MEM5291138.1"/>
    </source>
</evidence>
<dbReference type="InterPro" id="IPR001031">
    <property type="entry name" value="Thioesterase"/>
</dbReference>
<dbReference type="PANTHER" id="PTHR45527">
    <property type="entry name" value="NONRIBOSOMAL PEPTIDE SYNTHETASE"/>
    <property type="match status" value="1"/>
</dbReference>
<dbReference type="Pfam" id="PF00975">
    <property type="entry name" value="Thioesterase"/>
    <property type="match status" value="1"/>
</dbReference>
<dbReference type="SUPFAM" id="SSF53474">
    <property type="entry name" value="alpha/beta-Hydrolases"/>
    <property type="match status" value="1"/>
</dbReference>
<dbReference type="Gene3D" id="3.30.559.10">
    <property type="entry name" value="Chloramphenicol acetyltransferase-like domain"/>
    <property type="match status" value="1"/>
</dbReference>
<sequence length="775" mass="84840">MNGLALKVAPAHEVEASYALFPATACQVRYWHEQKASQKASALNIAFRLQLSGPLKAASIEQVLRELVARHEVLRTGFLMTGAGLRQQVWSHAPFQLEVVDLTGFEENDGLAEAERVGGQQARTPFALSSPSFFRAVWLPRSITQGELQLTFHSLVMDGWSFAILVRELVEGLAAVHAGLEPAYPDVDLHHGDYALWKEEFLASGALDLARAHWRQELRDFSRFDVSGDRLRPQARRFQGIIRSILLPGALSDRLIAAAKAQGVTLFSVAAAGLAMALQKAAGQTKVAMGTQMSVRDQQELEGVVGPLINTVILRLDIPQGSSVAAVTAQCGAKLSDAIEHLHLPFEEMMEMAGEVSDAERPPLCSVNFALQQSFVGVGDEVRRGEFAATTSPSFNAGALYDLNFFMVRRPDGWRISCEGDTDLYDIETIDGHLATWRAVLETVEIDAKLPVAPAARKAAQSIAAGVGVSGFMSQAELEAKARSIVRFNEDAPGTPVIALNNTAVFYELAQRIGTDRPLIDIPMVPEGPPREFPLRAFQDLAADAVRLIRMARPNGPYILMGHCVLGAIALEAAQQLRREGETVELVILNDSWCPGYRESMPWHDKQLRKMLVRVDNIPRDIRKVKRGDISMLSFLKQYRIIRWLGIADLAYKLGLIRGNATEHAVAENRWYIEYLLAQQARHRPAPYDGAIQIFRSAQVLRGRLFAHDLGWASVTTGDVVVTEVPGMHDQIFRSAGAAVIGKQLRARLTGAEAGTDDAAASGETDAASASRRSA</sequence>
<dbReference type="Gene3D" id="3.30.559.30">
    <property type="entry name" value="Nonribosomal peptide synthetase, condensation domain"/>
    <property type="match status" value="1"/>
</dbReference>
<gene>
    <name evidence="4" type="ORF">V4C55_36015</name>
</gene>
<dbReference type="SUPFAM" id="SSF52777">
    <property type="entry name" value="CoA-dependent acyltransferases"/>
    <property type="match status" value="2"/>
</dbReference>
<evidence type="ECO:0000313" key="5">
    <source>
        <dbReference type="Proteomes" id="UP001494588"/>
    </source>
</evidence>
<accession>A0ABU9QNX3</accession>
<dbReference type="InterPro" id="IPR001242">
    <property type="entry name" value="Condensation_dom"/>
</dbReference>
<feature type="region of interest" description="Disordered" evidence="1">
    <location>
        <begin position="753"/>
        <end position="775"/>
    </location>
</feature>
<protein>
    <submittedName>
        <fullName evidence="4">Condensation domain-containing protein</fullName>
    </submittedName>
</protein>
<dbReference type="PANTHER" id="PTHR45527:SF1">
    <property type="entry name" value="FATTY ACID SYNTHASE"/>
    <property type="match status" value="1"/>
</dbReference>
<dbReference type="Pfam" id="PF00668">
    <property type="entry name" value="Condensation"/>
    <property type="match status" value="1"/>
</dbReference>
<dbReference type="RefSeq" id="WP_201660326.1">
    <property type="nucleotide sequence ID" value="NZ_CAJHCS010000039.1"/>
</dbReference>
<evidence type="ECO:0000259" key="3">
    <source>
        <dbReference type="Pfam" id="PF00975"/>
    </source>
</evidence>
<keyword evidence="5" id="KW-1185">Reference proteome</keyword>
<comment type="caution">
    <text evidence="4">The sequence shown here is derived from an EMBL/GenBank/DDBJ whole genome shotgun (WGS) entry which is preliminary data.</text>
</comment>
<organism evidence="4 5">
    <name type="scientific">Paraburkholderia sabiae</name>
    <dbReference type="NCBI Taxonomy" id="273251"/>
    <lineage>
        <taxon>Bacteria</taxon>
        <taxon>Pseudomonadati</taxon>
        <taxon>Pseudomonadota</taxon>
        <taxon>Betaproteobacteria</taxon>
        <taxon>Burkholderiales</taxon>
        <taxon>Burkholderiaceae</taxon>
        <taxon>Paraburkholderia</taxon>
    </lineage>
</organism>
<dbReference type="Proteomes" id="UP001494588">
    <property type="component" value="Unassembled WGS sequence"/>
</dbReference>
<dbReference type="EMBL" id="JAZHGC010000045">
    <property type="protein sequence ID" value="MEM5291138.1"/>
    <property type="molecule type" value="Genomic_DNA"/>
</dbReference>
<dbReference type="InterPro" id="IPR029058">
    <property type="entry name" value="AB_hydrolase_fold"/>
</dbReference>
<proteinExistence type="predicted"/>
<name>A0ABU9QNX3_9BURK</name>
<evidence type="ECO:0000259" key="2">
    <source>
        <dbReference type="Pfam" id="PF00668"/>
    </source>
</evidence>